<dbReference type="EMBL" id="GGFK01013921">
    <property type="protein sequence ID" value="MBW47242.1"/>
    <property type="molecule type" value="Transcribed_RNA"/>
</dbReference>
<feature type="signal peptide" evidence="1">
    <location>
        <begin position="1"/>
        <end position="31"/>
    </location>
</feature>
<sequence length="143" mass="15748">MATAIARASVGGCYCCCRHLLLLLLLAHCSGIHQALYHGTDQEGVTVGLIRVLAKVDSLGVTQSANRRTSAISQGDPPALVRIRRGAVRVEVAYLELHQRRITTRNPGPLFPSCVFRFVQQKFVATRVRLVHRFQLPAAHGIR</sequence>
<organism evidence="2">
    <name type="scientific">Anopheles triannulatus</name>
    <dbReference type="NCBI Taxonomy" id="58253"/>
    <lineage>
        <taxon>Eukaryota</taxon>
        <taxon>Metazoa</taxon>
        <taxon>Ecdysozoa</taxon>
        <taxon>Arthropoda</taxon>
        <taxon>Hexapoda</taxon>
        <taxon>Insecta</taxon>
        <taxon>Pterygota</taxon>
        <taxon>Neoptera</taxon>
        <taxon>Endopterygota</taxon>
        <taxon>Diptera</taxon>
        <taxon>Nematocera</taxon>
        <taxon>Culicoidea</taxon>
        <taxon>Culicidae</taxon>
        <taxon>Anophelinae</taxon>
        <taxon>Anopheles</taxon>
    </lineage>
</organism>
<feature type="chain" id="PRO_5014663019" evidence="1">
    <location>
        <begin position="32"/>
        <end position="143"/>
    </location>
</feature>
<keyword evidence="1" id="KW-0732">Signal</keyword>
<evidence type="ECO:0000313" key="2">
    <source>
        <dbReference type="EMBL" id="MBW47242.1"/>
    </source>
</evidence>
<reference evidence="2" key="1">
    <citation type="submission" date="2018-01" db="EMBL/GenBank/DDBJ databases">
        <title>An insight into the sialome of Amazonian anophelines.</title>
        <authorList>
            <person name="Ribeiro J.M."/>
            <person name="Scarpassa V."/>
            <person name="Calvo E."/>
        </authorList>
    </citation>
    <scope>NUCLEOTIDE SEQUENCE</scope>
    <source>
        <tissue evidence="2">Salivary glands</tissue>
    </source>
</reference>
<accession>A0A2M4B2Q0</accession>
<protein>
    <submittedName>
        <fullName evidence="2">Putative secreted protein</fullName>
    </submittedName>
</protein>
<dbReference type="AlphaFoldDB" id="A0A2M4B2Q0"/>
<name>A0A2M4B2Q0_9DIPT</name>
<evidence type="ECO:0000256" key="1">
    <source>
        <dbReference type="SAM" id="SignalP"/>
    </source>
</evidence>
<proteinExistence type="predicted"/>